<dbReference type="Pfam" id="PF21547">
    <property type="entry name" value="TTI1"/>
    <property type="match status" value="1"/>
</dbReference>
<evidence type="ECO:0000313" key="5">
    <source>
        <dbReference type="Proteomes" id="UP001202479"/>
    </source>
</evidence>
<protein>
    <recommendedName>
        <fullName evidence="6">TEL2-interacting protein 1</fullName>
    </recommendedName>
</protein>
<dbReference type="Proteomes" id="UP001202479">
    <property type="component" value="Unassembled WGS sequence"/>
</dbReference>
<evidence type="ECO:0000259" key="3">
    <source>
        <dbReference type="Pfam" id="PF24181"/>
    </source>
</evidence>
<dbReference type="PANTHER" id="PTHR18460">
    <property type="entry name" value="TEL2 INTERACTING PROTEIN 1 TTI1 FAMILY MEMBER"/>
    <property type="match status" value="1"/>
</dbReference>
<evidence type="ECO:0000259" key="2">
    <source>
        <dbReference type="Pfam" id="PF24173"/>
    </source>
</evidence>
<gene>
    <name evidence="4" type="ORF">KGF56_003304</name>
</gene>
<dbReference type="RefSeq" id="XP_049179621.1">
    <property type="nucleotide sequence ID" value="XM_049324623.1"/>
</dbReference>
<dbReference type="AlphaFoldDB" id="A0AAI9SW03"/>
<feature type="region of interest" description="Disordered" evidence="1">
    <location>
        <begin position="927"/>
        <end position="952"/>
    </location>
</feature>
<dbReference type="GeneID" id="73380919"/>
<dbReference type="Pfam" id="PF24181">
    <property type="entry name" value="TPR_TTI1_C"/>
    <property type="match status" value="1"/>
</dbReference>
<dbReference type="GO" id="GO:0005737">
    <property type="term" value="C:cytoplasm"/>
    <property type="evidence" value="ECO:0007669"/>
    <property type="project" value="TreeGrafter"/>
</dbReference>
<accession>A0AAI9SW03</accession>
<dbReference type="InterPro" id="IPR057566">
    <property type="entry name" value="TPR_TTI1_N"/>
</dbReference>
<dbReference type="InterPro" id="IPR049362">
    <property type="entry name" value="TTI1_rpt"/>
</dbReference>
<proteinExistence type="predicted"/>
<organism evidence="4 5">
    <name type="scientific">Candida oxycetoniae</name>
    <dbReference type="NCBI Taxonomy" id="497107"/>
    <lineage>
        <taxon>Eukaryota</taxon>
        <taxon>Fungi</taxon>
        <taxon>Dikarya</taxon>
        <taxon>Ascomycota</taxon>
        <taxon>Saccharomycotina</taxon>
        <taxon>Pichiomycetes</taxon>
        <taxon>Debaryomycetaceae</taxon>
        <taxon>Candida/Lodderomyces clade</taxon>
        <taxon>Candida</taxon>
    </lineage>
</organism>
<evidence type="ECO:0000313" key="4">
    <source>
        <dbReference type="EMBL" id="KAI3403874.2"/>
    </source>
</evidence>
<dbReference type="InterPro" id="IPR016024">
    <property type="entry name" value="ARM-type_fold"/>
</dbReference>
<dbReference type="EMBL" id="JAHUZD010000118">
    <property type="protein sequence ID" value="KAI3403874.2"/>
    <property type="molecule type" value="Genomic_DNA"/>
</dbReference>
<comment type="caution">
    <text evidence="4">The sequence shown here is derived from an EMBL/GenBank/DDBJ whole genome shotgun (WGS) entry which is preliminary data.</text>
</comment>
<name>A0AAI9SW03_9ASCO</name>
<dbReference type="InterPro" id="IPR057567">
    <property type="entry name" value="TPR_TTI1_C"/>
</dbReference>
<reference evidence="4" key="1">
    <citation type="journal article" date="2022" name="DNA Res.">
        <title>Genome analysis of five recently described species of the CUG-Ser clade uncovers Candida theae as a new hybrid lineage with pathogenic potential in the Candida parapsilosis species complex.</title>
        <authorList>
            <person name="Mixao V."/>
            <person name="Del Olmo V."/>
            <person name="Hegedusova E."/>
            <person name="Saus E."/>
            <person name="Pryszcz L."/>
            <person name="Cillingova A."/>
            <person name="Nosek J."/>
            <person name="Gabaldon T."/>
        </authorList>
    </citation>
    <scope>NUCLEOTIDE SEQUENCE</scope>
    <source>
        <strain evidence="4">CBS 10844</strain>
    </source>
</reference>
<dbReference type="InterPro" id="IPR052587">
    <property type="entry name" value="TELO2-interacting_protein_1"/>
</dbReference>
<dbReference type="Pfam" id="PF24173">
    <property type="entry name" value="TPR_TTI1_N"/>
    <property type="match status" value="1"/>
</dbReference>
<dbReference type="SUPFAM" id="SSF48371">
    <property type="entry name" value="ARM repeat"/>
    <property type="match status" value="1"/>
</dbReference>
<evidence type="ECO:0008006" key="6">
    <source>
        <dbReference type="Google" id="ProtNLM"/>
    </source>
</evidence>
<sequence>MSVDTSISSSTVERTCSLELFELIKPVCIELSRETLTHSAQAPLNEHRVIALLISIETSAQSLYEEYCKSEKPFILLPNVADYIFFPISNLLRRPKLASSITQHLLVLIAYLTKHCWRYNVNYALFDQLYPLVLLLTGEGGEKGRGKGDVEKEATAITCQSLQFKAVSIRVLMSFITALDSNYFQESEKRLYFLTNTISLALDVVTSTRASDQEAISMLSETFKLVSTSLKLLSAEKQSMIVPGVVSALTTFSTMNSSHNYKLMAQVLYLLSTIISTSFNDEDLGAKLNMDQKLKISDLDADEDENLMSNVVQISKFKAGGPRTMSWLRATSKQLKIMLVIFFKSIILSPKNKESFKSKIELYESVVFFITSILKNCFVSLYYEVTPIIPDICSILVCASSYNETDENSKVWQIANTVKEAFSGDSQKSTAFYEMVKAKLESLIENKLSLITFSTNEEKIALSMISIKLYFAMLSKLSKEHEFEDNALSNTLELDNLKARCLKILLQFTTDRVKFESTKKNKYAVSEALESNHLDVIKLPAYINAKNVKKQDTSQIDDNGDLKLAAHSLQLLARQLKNFSMDTEKEGTCIDFKSEFLEKHLKSLIQFLSRVKNFSIDGTLSVLEEILDDANVNDTLYSGVAMWFASTYSKNILSEHRYLDVSVFLDIPNMDINESTVSEIAYLILYKAEELLSTRNGQLGYKTEQQLANDTAYISALDAIGTVAGSISLDQFRSDVLMNYLLTILQALTLTTKPNIQEQAQRTMKAIFDTYYEGSMIHMIMDNSDYLIDGISLQMAMGSNLNPALPGILMIVIKVAGIQLLESNQLTDILSDIFVLLDSYHTFNQISESYFLVFEALVDQIKQMYMIEEKRMIEHQDVNNSQFHPWGMHNKEQMVAFINGDRVVDAYSGYESGKEYFKRTEDKPFSEMTVDSDDEMEEEEEEGEGEQEREEEKWISPISKDVYAVLKRIFNYGLVLVSQPSYSLKSQIIKTLRMVYPLLCTDYKLVLPIVTTHWPMLIALITGSNSLATFSVINNVNNNNFFPHKKVKVTVEALQFVTEILQQDNAQGDYFFGTKFQEAIDFMLKNSDLAQKKPSKVIKGITR</sequence>
<feature type="domain" description="TTI1 C-terminal TPR" evidence="3">
    <location>
        <begin position="915"/>
        <end position="1029"/>
    </location>
</feature>
<feature type="compositionally biased region" description="Acidic residues" evidence="1">
    <location>
        <begin position="930"/>
        <end position="949"/>
    </location>
</feature>
<dbReference type="PANTHER" id="PTHR18460:SF3">
    <property type="entry name" value="TELO2-INTERACTING PROTEIN 1 HOMOLOG"/>
    <property type="match status" value="1"/>
</dbReference>
<feature type="domain" description="TTI1 N-terminal TPR" evidence="2">
    <location>
        <begin position="21"/>
        <end position="387"/>
    </location>
</feature>
<keyword evidence="5" id="KW-1185">Reference proteome</keyword>
<evidence type="ECO:0000256" key="1">
    <source>
        <dbReference type="SAM" id="MobiDB-lite"/>
    </source>
</evidence>